<evidence type="ECO:0000313" key="4">
    <source>
        <dbReference type="EMBL" id="OEK05191.1"/>
    </source>
</evidence>
<feature type="active site" evidence="3">
    <location>
        <position position="44"/>
    </location>
</feature>
<dbReference type="GO" id="GO:0005737">
    <property type="term" value="C:cytoplasm"/>
    <property type="evidence" value="ECO:0007669"/>
    <property type="project" value="TreeGrafter"/>
</dbReference>
<dbReference type="AlphaFoldDB" id="A0A1E5T1F2"/>
<comment type="caution">
    <text evidence="4">The sequence shown here is derived from an EMBL/GenBank/DDBJ whole genome shotgun (WGS) entry which is preliminary data.</text>
</comment>
<dbReference type="InterPro" id="IPR003719">
    <property type="entry name" value="Phenazine_PhzF-like"/>
</dbReference>
<dbReference type="PANTHER" id="PTHR13774:SF17">
    <property type="entry name" value="PHENAZINE BIOSYNTHESIS-LIKE DOMAIN-CONTAINING PROTEIN"/>
    <property type="match status" value="1"/>
</dbReference>
<dbReference type="RefSeq" id="WP_069836695.1">
    <property type="nucleotide sequence ID" value="NZ_MDGQ01000005.1"/>
</dbReference>
<evidence type="ECO:0000256" key="3">
    <source>
        <dbReference type="PIRSR" id="PIRSR016184-1"/>
    </source>
</evidence>
<dbReference type="PANTHER" id="PTHR13774">
    <property type="entry name" value="PHENAZINE BIOSYNTHESIS PROTEIN"/>
    <property type="match status" value="1"/>
</dbReference>
<proteinExistence type="inferred from homology"/>
<dbReference type="STRING" id="1563681.BFP71_17440"/>
<evidence type="ECO:0000256" key="1">
    <source>
        <dbReference type="ARBA" id="ARBA00008270"/>
    </source>
</evidence>
<reference evidence="4 5" key="1">
    <citation type="submission" date="2016-08" db="EMBL/GenBank/DDBJ databases">
        <title>Draft genome of Fabibacter sp. strain SK-8.</title>
        <authorList>
            <person name="Wong S.-K."/>
            <person name="Hamasaki K."/>
            <person name="Yoshizawa S."/>
        </authorList>
    </citation>
    <scope>NUCLEOTIDE SEQUENCE [LARGE SCALE GENOMIC DNA]</scope>
    <source>
        <strain evidence="4 5">SK-8</strain>
    </source>
</reference>
<name>A0A1E5T1F2_9BACT</name>
<dbReference type="GO" id="GO:0016853">
    <property type="term" value="F:isomerase activity"/>
    <property type="evidence" value="ECO:0007669"/>
    <property type="project" value="UniProtKB-KW"/>
</dbReference>
<gene>
    <name evidence="4" type="ORF">BFP71_17440</name>
</gene>
<organism evidence="4 5">
    <name type="scientific">Roseivirga misakiensis</name>
    <dbReference type="NCBI Taxonomy" id="1563681"/>
    <lineage>
        <taxon>Bacteria</taxon>
        <taxon>Pseudomonadati</taxon>
        <taxon>Bacteroidota</taxon>
        <taxon>Cytophagia</taxon>
        <taxon>Cytophagales</taxon>
        <taxon>Roseivirgaceae</taxon>
        <taxon>Roseivirga</taxon>
    </lineage>
</organism>
<evidence type="ECO:0000256" key="2">
    <source>
        <dbReference type="ARBA" id="ARBA00023235"/>
    </source>
</evidence>
<dbReference type="EMBL" id="MDGQ01000005">
    <property type="protein sequence ID" value="OEK05191.1"/>
    <property type="molecule type" value="Genomic_DNA"/>
</dbReference>
<dbReference type="Proteomes" id="UP000095552">
    <property type="component" value="Unassembled WGS sequence"/>
</dbReference>
<accession>A0A1E5T1F2</accession>
<dbReference type="PIRSF" id="PIRSF016184">
    <property type="entry name" value="PhzC_PhzF"/>
    <property type="match status" value="1"/>
</dbReference>
<keyword evidence="5" id="KW-1185">Reference proteome</keyword>
<dbReference type="Pfam" id="PF02567">
    <property type="entry name" value="PhzC-PhzF"/>
    <property type="match status" value="1"/>
</dbReference>
<dbReference type="Gene3D" id="3.10.310.10">
    <property type="entry name" value="Diaminopimelate Epimerase, Chain A, domain 1"/>
    <property type="match status" value="2"/>
</dbReference>
<dbReference type="SUPFAM" id="SSF54506">
    <property type="entry name" value="Diaminopimelate epimerase-like"/>
    <property type="match status" value="1"/>
</dbReference>
<dbReference type="OrthoDB" id="9788221at2"/>
<keyword evidence="2" id="KW-0413">Isomerase</keyword>
<dbReference type="NCBIfam" id="TIGR00654">
    <property type="entry name" value="PhzF_family"/>
    <property type="match status" value="1"/>
</dbReference>
<protein>
    <recommendedName>
        <fullName evidence="6">Isomerase</fullName>
    </recommendedName>
</protein>
<evidence type="ECO:0008006" key="6">
    <source>
        <dbReference type="Google" id="ProtNLM"/>
    </source>
</evidence>
<evidence type="ECO:0000313" key="5">
    <source>
        <dbReference type="Proteomes" id="UP000095552"/>
    </source>
</evidence>
<comment type="similarity">
    <text evidence="1">Belongs to the PhzF family.</text>
</comment>
<sequence>MKLYQVDSFTKEVFRGNPAAVCIVDRELSEAQMQSIALEMNLSETAFVRLGEESCDLRWFTPAREVPLCGHATLASAFVLFEEGYWNKTEPIIFNTLSGQLIVTKNSNGSLSMDFPSTIPNKADEDINKIEKLFGGEVIETLRIPGELIVILKNPEDLFSTDPDSGVIASLAKNGVIVSVWCGNEQYDFASRYFAPNLGIKEDPVTGFMHTILTPYWANRKGQDSFKALQASSRSGDLWLTLKGDRVVITGNAVKVFESNFDF</sequence>